<gene>
    <name evidence="2" type="ORF">F2Q69_00051414</name>
</gene>
<comment type="caution">
    <text evidence="2">The sequence shown here is derived from an EMBL/GenBank/DDBJ whole genome shotgun (WGS) entry which is preliminary data.</text>
</comment>
<dbReference type="AlphaFoldDB" id="A0A8S9PQ41"/>
<proteinExistence type="predicted"/>
<evidence type="ECO:0000313" key="2">
    <source>
        <dbReference type="EMBL" id="KAF3522929.1"/>
    </source>
</evidence>
<name>A0A8S9PQ41_BRACR</name>
<evidence type="ECO:0000313" key="3">
    <source>
        <dbReference type="Proteomes" id="UP000712600"/>
    </source>
</evidence>
<dbReference type="Proteomes" id="UP000712600">
    <property type="component" value="Unassembled WGS sequence"/>
</dbReference>
<accession>A0A8S9PQ41</accession>
<evidence type="ECO:0000256" key="1">
    <source>
        <dbReference type="SAM" id="Coils"/>
    </source>
</evidence>
<sequence>MEEERRDMKAHKAYCDMLDFVANAQQRIPKLCPCGSITKEFIDEEDTYDYLPGKIYFICKDYQNDELHFRQPWVMGVQQEVERLKERVHEHENLLRECQALKGFPSNFHKGNVGIFLIDGSEMEEERQDMKAHKAYCDMLDFVANAQQKIPKRCPCGSITKEFVDEEDTYDYLPGKIYFICKDYQNDGLHFRQPWVMGVQQEVERLKERVHEHENLLRECQALKPRLGCCLCVCLNLRESSEVTYKTMCLMKTKVVVSSLFSHRLGYELFPLLFFYSKHGSARARRGVKAASKRKKTGKEEELAKLEGMLEIKKQISKQSEVQDHVPNEDKSCCLFFVQSQTRL</sequence>
<reference evidence="2" key="1">
    <citation type="submission" date="2019-12" db="EMBL/GenBank/DDBJ databases">
        <title>Genome sequencing and annotation of Brassica cretica.</title>
        <authorList>
            <person name="Studholme D.J."/>
            <person name="Sarris P."/>
        </authorList>
    </citation>
    <scope>NUCLEOTIDE SEQUENCE</scope>
    <source>
        <strain evidence="2">PFS-109/04</strain>
        <tissue evidence="2">Leaf</tissue>
    </source>
</reference>
<feature type="coiled-coil region" evidence="1">
    <location>
        <begin position="196"/>
        <end position="223"/>
    </location>
</feature>
<feature type="coiled-coil region" evidence="1">
    <location>
        <begin position="74"/>
        <end position="101"/>
    </location>
</feature>
<organism evidence="2 3">
    <name type="scientific">Brassica cretica</name>
    <name type="common">Mustard</name>
    <dbReference type="NCBI Taxonomy" id="69181"/>
    <lineage>
        <taxon>Eukaryota</taxon>
        <taxon>Viridiplantae</taxon>
        <taxon>Streptophyta</taxon>
        <taxon>Embryophyta</taxon>
        <taxon>Tracheophyta</taxon>
        <taxon>Spermatophyta</taxon>
        <taxon>Magnoliopsida</taxon>
        <taxon>eudicotyledons</taxon>
        <taxon>Gunneridae</taxon>
        <taxon>Pentapetalae</taxon>
        <taxon>rosids</taxon>
        <taxon>malvids</taxon>
        <taxon>Brassicales</taxon>
        <taxon>Brassicaceae</taxon>
        <taxon>Brassiceae</taxon>
        <taxon>Brassica</taxon>
    </lineage>
</organism>
<dbReference type="EMBL" id="QGKX02001347">
    <property type="protein sequence ID" value="KAF3522929.1"/>
    <property type="molecule type" value="Genomic_DNA"/>
</dbReference>
<protein>
    <submittedName>
        <fullName evidence="2">Uncharacterized protein</fullName>
    </submittedName>
</protein>
<keyword evidence="1" id="KW-0175">Coiled coil</keyword>